<sequence>MTEMQSGRMRFELPHATAIFTIFCHGDSFLNTLAELHSLRWAEIIPPQKLPLIRIVVNQCSQGHEGHAADHGP</sequence>
<dbReference type="Proteomes" id="UP000030764">
    <property type="component" value="Unassembled WGS sequence"/>
</dbReference>
<gene>
    <name evidence="1" type="ORF">M513_05400</name>
    <name evidence="2" type="ORF">M514_05400</name>
</gene>
<accession>A0A085M8Z9</accession>
<proteinExistence type="predicted"/>
<protein>
    <submittedName>
        <fullName evidence="1">Uncharacterized protein</fullName>
    </submittedName>
</protein>
<dbReference type="EMBL" id="KL363214">
    <property type="protein sequence ID" value="KFD53695.1"/>
    <property type="molecule type" value="Genomic_DNA"/>
</dbReference>
<evidence type="ECO:0000313" key="2">
    <source>
        <dbReference type="EMBL" id="KFD72407.1"/>
    </source>
</evidence>
<keyword evidence="3" id="KW-1185">Reference proteome</keyword>
<reference evidence="1 3" key="1">
    <citation type="journal article" date="2014" name="Nat. Genet.">
        <title>Genome and transcriptome of the porcine whipworm Trichuris suis.</title>
        <authorList>
            <person name="Jex A.R."/>
            <person name="Nejsum P."/>
            <person name="Schwarz E.M."/>
            <person name="Hu L."/>
            <person name="Young N.D."/>
            <person name="Hall R.S."/>
            <person name="Korhonen P.K."/>
            <person name="Liao S."/>
            <person name="Thamsborg S."/>
            <person name="Xia J."/>
            <person name="Xu P."/>
            <person name="Wang S."/>
            <person name="Scheerlinck J.P."/>
            <person name="Hofmann A."/>
            <person name="Sternberg P.W."/>
            <person name="Wang J."/>
            <person name="Gasser R.B."/>
        </authorList>
    </citation>
    <scope>NUCLEOTIDE SEQUENCE [LARGE SCALE GENOMIC DNA]</scope>
    <source>
        <strain evidence="2">DCEP-RM93F</strain>
        <strain evidence="1">DCEP-RM93M</strain>
    </source>
</reference>
<dbReference type="Proteomes" id="UP000030758">
    <property type="component" value="Unassembled WGS sequence"/>
</dbReference>
<evidence type="ECO:0000313" key="3">
    <source>
        <dbReference type="Proteomes" id="UP000030764"/>
    </source>
</evidence>
<name>A0A085M8Z9_9BILA</name>
<organism evidence="1 3">
    <name type="scientific">Trichuris suis</name>
    <name type="common">pig whipworm</name>
    <dbReference type="NCBI Taxonomy" id="68888"/>
    <lineage>
        <taxon>Eukaryota</taxon>
        <taxon>Metazoa</taxon>
        <taxon>Ecdysozoa</taxon>
        <taxon>Nematoda</taxon>
        <taxon>Enoplea</taxon>
        <taxon>Dorylaimia</taxon>
        <taxon>Trichinellida</taxon>
        <taxon>Trichuridae</taxon>
        <taxon>Trichuris</taxon>
    </lineage>
</organism>
<dbReference type="AlphaFoldDB" id="A0A085M8Z9"/>
<evidence type="ECO:0000313" key="1">
    <source>
        <dbReference type="EMBL" id="KFD53695.1"/>
    </source>
</evidence>
<dbReference type="EMBL" id="KL367477">
    <property type="protein sequence ID" value="KFD72407.1"/>
    <property type="molecule type" value="Genomic_DNA"/>
</dbReference>